<dbReference type="GO" id="GO:0005737">
    <property type="term" value="C:cytoplasm"/>
    <property type="evidence" value="ECO:0007669"/>
    <property type="project" value="UniProtKB-SubCell"/>
</dbReference>
<evidence type="ECO:0000256" key="5">
    <source>
        <dbReference type="ARBA" id="ARBA00023163"/>
    </source>
</evidence>
<dbReference type="RefSeq" id="WP_134356990.1">
    <property type="nucleotide sequence ID" value="NZ_CP038033.1"/>
</dbReference>
<dbReference type="CDD" id="cd01108">
    <property type="entry name" value="HTH_CueR"/>
    <property type="match status" value="1"/>
</dbReference>
<dbReference type="InterPro" id="IPR000551">
    <property type="entry name" value="MerR-type_HTH_dom"/>
</dbReference>
<dbReference type="InterPro" id="IPR047057">
    <property type="entry name" value="MerR_fam"/>
</dbReference>
<evidence type="ECO:0000259" key="6">
    <source>
        <dbReference type="PROSITE" id="PS50937"/>
    </source>
</evidence>
<dbReference type="PANTHER" id="PTHR30204:SF94">
    <property type="entry name" value="HEAVY METAL-DEPENDENT TRANSCRIPTIONAL REGULATOR HI_0293-RELATED"/>
    <property type="match status" value="1"/>
</dbReference>
<dbReference type="InterPro" id="IPR009061">
    <property type="entry name" value="DNA-bd_dom_put_sf"/>
</dbReference>
<organism evidence="7 8">
    <name type="scientific">Nitrosococcus wardiae</name>
    <dbReference type="NCBI Taxonomy" id="1814290"/>
    <lineage>
        <taxon>Bacteria</taxon>
        <taxon>Pseudomonadati</taxon>
        <taxon>Pseudomonadota</taxon>
        <taxon>Gammaproteobacteria</taxon>
        <taxon>Chromatiales</taxon>
        <taxon>Chromatiaceae</taxon>
        <taxon>Nitrosococcus</taxon>
    </lineage>
</organism>
<evidence type="ECO:0000256" key="4">
    <source>
        <dbReference type="ARBA" id="ARBA00023125"/>
    </source>
</evidence>
<gene>
    <name evidence="7" type="primary">cueR</name>
    <name evidence="7" type="ORF">E3U44_05240</name>
</gene>
<dbReference type="PANTHER" id="PTHR30204">
    <property type="entry name" value="REDOX-CYCLING DRUG-SENSING TRANSCRIPTIONAL ACTIVATOR SOXR"/>
    <property type="match status" value="1"/>
</dbReference>
<evidence type="ECO:0000313" key="7">
    <source>
        <dbReference type="EMBL" id="QBQ53982.1"/>
    </source>
</evidence>
<comment type="subcellular location">
    <subcellularLocation>
        <location evidence="1">Cytoplasm</location>
    </subcellularLocation>
</comment>
<keyword evidence="2" id="KW-0963">Cytoplasm</keyword>
<sequence length="148" mass="16505">MINISKASSQSGVPAKTIRYYEDIGLVSSQRASNGYRCYDQETVRTLQFVKRARSLGFSIEECRNLLSLYKDQNRASAEVKRLAKQRVADIDIKIAELTAMRATLVQLMERCHGDQRPSCPILEDLAQSVAPPPLDNTAVEPMASEVT</sequence>
<dbReference type="GO" id="GO:0005507">
    <property type="term" value="F:copper ion binding"/>
    <property type="evidence" value="ECO:0007669"/>
    <property type="project" value="InterPro"/>
</dbReference>
<dbReference type="GO" id="GO:0045893">
    <property type="term" value="P:positive regulation of DNA-templated transcription"/>
    <property type="evidence" value="ECO:0007669"/>
    <property type="project" value="InterPro"/>
</dbReference>
<dbReference type="OrthoDB" id="9808480at2"/>
<dbReference type="Proteomes" id="UP000294325">
    <property type="component" value="Chromosome"/>
</dbReference>
<keyword evidence="4" id="KW-0238">DNA-binding</keyword>
<evidence type="ECO:0000256" key="3">
    <source>
        <dbReference type="ARBA" id="ARBA00023015"/>
    </source>
</evidence>
<dbReference type="PRINTS" id="PR00040">
    <property type="entry name" value="HTHMERR"/>
</dbReference>
<keyword evidence="5" id="KW-0804">Transcription</keyword>
<reference evidence="7 8" key="1">
    <citation type="submission" date="2019-03" db="EMBL/GenBank/DDBJ databases">
        <title>The genome sequence of Nitrosococcus wardiae strain D1FHST reveals the archetypal metabolic capacity of ammonia-oxidizing Gammaproteobacteria.</title>
        <authorList>
            <person name="Wang L."/>
            <person name="Lim C.K."/>
            <person name="Hanson T.E."/>
            <person name="Dang H."/>
            <person name="Klotz M.G."/>
        </authorList>
    </citation>
    <scope>NUCLEOTIDE SEQUENCE [LARGE SCALE GENOMIC DNA]</scope>
    <source>
        <strain evidence="7 8">D1FHS</strain>
    </source>
</reference>
<keyword evidence="3" id="KW-0805">Transcription regulation</keyword>
<dbReference type="Pfam" id="PF00376">
    <property type="entry name" value="MerR"/>
    <property type="match status" value="1"/>
</dbReference>
<keyword evidence="8" id="KW-1185">Reference proteome</keyword>
<name>A0A4P7BZM4_9GAMM</name>
<evidence type="ECO:0000313" key="8">
    <source>
        <dbReference type="Proteomes" id="UP000294325"/>
    </source>
</evidence>
<dbReference type="Gene3D" id="1.10.1660.10">
    <property type="match status" value="1"/>
</dbReference>
<dbReference type="EMBL" id="CP038033">
    <property type="protein sequence ID" value="QBQ53982.1"/>
    <property type="molecule type" value="Genomic_DNA"/>
</dbReference>
<proteinExistence type="predicted"/>
<dbReference type="InterPro" id="IPR011789">
    <property type="entry name" value="CueR"/>
</dbReference>
<dbReference type="KEGG" id="nwr:E3U44_05240"/>
<feature type="domain" description="HTH merR-type" evidence="6">
    <location>
        <begin position="1"/>
        <end position="69"/>
    </location>
</feature>
<evidence type="ECO:0000256" key="2">
    <source>
        <dbReference type="ARBA" id="ARBA00022490"/>
    </source>
</evidence>
<dbReference type="InterPro" id="IPR015358">
    <property type="entry name" value="Tscrpt_reg_MerR_DNA-bd"/>
</dbReference>
<dbReference type="Pfam" id="PF09278">
    <property type="entry name" value="MerR-DNA-bind"/>
    <property type="match status" value="1"/>
</dbReference>
<dbReference type="GO" id="GO:0003677">
    <property type="term" value="F:DNA binding"/>
    <property type="evidence" value="ECO:0007669"/>
    <property type="project" value="UniProtKB-KW"/>
</dbReference>
<dbReference type="SUPFAM" id="SSF46955">
    <property type="entry name" value="Putative DNA-binding domain"/>
    <property type="match status" value="1"/>
</dbReference>
<dbReference type="PROSITE" id="PS50937">
    <property type="entry name" value="HTH_MERR_2"/>
    <property type="match status" value="1"/>
</dbReference>
<dbReference type="GO" id="GO:0003700">
    <property type="term" value="F:DNA-binding transcription factor activity"/>
    <property type="evidence" value="ECO:0007669"/>
    <property type="project" value="InterPro"/>
</dbReference>
<dbReference type="SMART" id="SM00422">
    <property type="entry name" value="HTH_MERR"/>
    <property type="match status" value="1"/>
</dbReference>
<evidence type="ECO:0000256" key="1">
    <source>
        <dbReference type="ARBA" id="ARBA00004496"/>
    </source>
</evidence>
<dbReference type="NCBIfam" id="TIGR02044">
    <property type="entry name" value="CueR"/>
    <property type="match status" value="1"/>
</dbReference>
<accession>A0A4P7BZM4</accession>
<dbReference type="AlphaFoldDB" id="A0A4P7BZM4"/>
<protein>
    <submittedName>
        <fullName evidence="7">Cu(I)-responsive transcriptional regulator</fullName>
    </submittedName>
</protein>